<organism evidence="2 3">
    <name type="scientific">Daphnia magna</name>
    <dbReference type="NCBI Taxonomy" id="35525"/>
    <lineage>
        <taxon>Eukaryota</taxon>
        <taxon>Metazoa</taxon>
        <taxon>Ecdysozoa</taxon>
        <taxon>Arthropoda</taxon>
        <taxon>Crustacea</taxon>
        <taxon>Branchiopoda</taxon>
        <taxon>Diplostraca</taxon>
        <taxon>Cladocera</taxon>
        <taxon>Anomopoda</taxon>
        <taxon>Daphniidae</taxon>
        <taxon>Daphnia</taxon>
    </lineage>
</organism>
<proteinExistence type="predicted"/>
<comment type="caution">
    <text evidence="2">The sequence shown here is derived from an EMBL/GenBank/DDBJ whole genome shotgun (WGS) entry which is preliminary data.</text>
</comment>
<evidence type="ECO:0000256" key="1">
    <source>
        <dbReference type="SAM" id="MobiDB-lite"/>
    </source>
</evidence>
<dbReference type="Proteomes" id="UP001234178">
    <property type="component" value="Unassembled WGS sequence"/>
</dbReference>
<feature type="compositionally biased region" description="Basic and acidic residues" evidence="1">
    <location>
        <begin position="116"/>
        <end position="133"/>
    </location>
</feature>
<evidence type="ECO:0000313" key="2">
    <source>
        <dbReference type="EMBL" id="KAK4012446.1"/>
    </source>
</evidence>
<feature type="region of interest" description="Disordered" evidence="1">
    <location>
        <begin position="1"/>
        <end position="35"/>
    </location>
</feature>
<name>A0ABQ9ZHQ1_9CRUS</name>
<reference evidence="2 3" key="1">
    <citation type="journal article" date="2023" name="Nucleic Acids Res.">
        <title>The hologenome of Daphnia magna reveals possible DNA methylation and microbiome-mediated evolution of the host genome.</title>
        <authorList>
            <person name="Chaturvedi A."/>
            <person name="Li X."/>
            <person name="Dhandapani V."/>
            <person name="Marshall H."/>
            <person name="Kissane S."/>
            <person name="Cuenca-Cambronero M."/>
            <person name="Asole G."/>
            <person name="Calvet F."/>
            <person name="Ruiz-Romero M."/>
            <person name="Marangio P."/>
            <person name="Guigo R."/>
            <person name="Rago D."/>
            <person name="Mirbahai L."/>
            <person name="Eastwood N."/>
            <person name="Colbourne J.K."/>
            <person name="Zhou J."/>
            <person name="Mallon E."/>
            <person name="Orsini L."/>
        </authorList>
    </citation>
    <scope>NUCLEOTIDE SEQUENCE [LARGE SCALE GENOMIC DNA]</scope>
    <source>
        <strain evidence="2">LRV0_1</strain>
    </source>
</reference>
<evidence type="ECO:0000313" key="3">
    <source>
        <dbReference type="Proteomes" id="UP001234178"/>
    </source>
</evidence>
<protein>
    <submittedName>
        <fullName evidence="2">Uncharacterized protein</fullName>
    </submittedName>
</protein>
<feature type="region of interest" description="Disordered" evidence="1">
    <location>
        <begin position="116"/>
        <end position="141"/>
    </location>
</feature>
<keyword evidence="3" id="KW-1185">Reference proteome</keyword>
<sequence length="153" mass="17950">MIGKGDVITEDESADENVEENLLQSDEHADVDDETETVENNLLERRRRVMANMARENECNFLCLLMSKNEVKFSSDLILEGLFAKEIENPQEFREVQKLWNTEIDKLQEAPMLTRDWQEQKTRRDEKIKELKKSNRLNSSSKKLAVDEFSNLQ</sequence>
<dbReference type="EMBL" id="JAOYFB010000003">
    <property type="protein sequence ID" value="KAK4012446.1"/>
    <property type="molecule type" value="Genomic_DNA"/>
</dbReference>
<accession>A0ABQ9ZHQ1</accession>
<feature type="compositionally biased region" description="Acidic residues" evidence="1">
    <location>
        <begin position="8"/>
        <end position="19"/>
    </location>
</feature>
<gene>
    <name evidence="2" type="ORF">OUZ56_021545</name>
</gene>